<dbReference type="Gene3D" id="1.10.10.10">
    <property type="entry name" value="Winged helix-like DNA-binding domain superfamily/Winged helix DNA-binding domain"/>
    <property type="match status" value="1"/>
</dbReference>
<dbReference type="InterPro" id="IPR000847">
    <property type="entry name" value="LysR_HTH_N"/>
</dbReference>
<name>A0ABY4T087_9GAMM</name>
<reference evidence="6" key="1">
    <citation type="submission" date="2020-10" db="EMBL/GenBank/DDBJ databases">
        <title>Whole-genome sequence of Luteibacter sp. EIF3.</title>
        <authorList>
            <person name="Friedrich I."/>
            <person name="Hertel R."/>
            <person name="Daniel R."/>
        </authorList>
    </citation>
    <scope>NUCLEOTIDE SEQUENCE</scope>
    <source>
        <strain evidence="6">EIF3</strain>
    </source>
</reference>
<dbReference type="Proteomes" id="UP001056681">
    <property type="component" value="Chromosome"/>
</dbReference>
<accession>A0ABY4T087</accession>
<protein>
    <submittedName>
        <fullName evidence="6">LysR family transcriptional regulator</fullName>
    </submittedName>
</protein>
<keyword evidence="3" id="KW-0238">DNA-binding</keyword>
<feature type="domain" description="HTH lysR-type" evidence="5">
    <location>
        <begin position="4"/>
        <end position="61"/>
    </location>
</feature>
<keyword evidence="7" id="KW-1185">Reference proteome</keyword>
<keyword evidence="2" id="KW-0805">Transcription regulation</keyword>
<dbReference type="InterPro" id="IPR036390">
    <property type="entry name" value="WH_DNA-bd_sf"/>
</dbReference>
<dbReference type="InterPro" id="IPR036388">
    <property type="entry name" value="WH-like_DNA-bd_sf"/>
</dbReference>
<proteinExistence type="inferred from homology"/>
<dbReference type="Pfam" id="PF00126">
    <property type="entry name" value="HTH_1"/>
    <property type="match status" value="1"/>
</dbReference>
<keyword evidence="4" id="KW-0804">Transcription</keyword>
<evidence type="ECO:0000313" key="6">
    <source>
        <dbReference type="EMBL" id="URL57724.1"/>
    </source>
</evidence>
<evidence type="ECO:0000313" key="7">
    <source>
        <dbReference type="Proteomes" id="UP001056681"/>
    </source>
</evidence>
<dbReference type="CDD" id="cd08420">
    <property type="entry name" value="PBP2_CysL_like"/>
    <property type="match status" value="1"/>
</dbReference>
<sequence length="291" mass="31500">MQSPSPRQLEVFVAIATTGSVRAASERLFLSQPAASMALAELERQIGFPLFARERGRLRLNDRGRDLLPLARELLERQAEFGRRARGTAAELSGEIGVGASNTIGNYLVGDLLGPFASAHPAVSLRLGVANTARIAQGVLDHDFDVGCVEGPVTHPSLEVRPWREDRLVVCARPGHPLTAKKRLRREDFAGQHWVLRERGSATRALSERALAALPEGRTVLELDQSEAIKQAVIAGLGIACVPEVAVGDAVQAGRIAVLPTPFLDLKRTLSVLLHRQRYRGPVLDAFLASV</sequence>
<dbReference type="SUPFAM" id="SSF46785">
    <property type="entry name" value="Winged helix' DNA-binding domain"/>
    <property type="match status" value="1"/>
</dbReference>
<gene>
    <name evidence="6" type="ORF">IM816_14010</name>
</gene>
<organism evidence="6 7">
    <name type="scientific">Luteibacter flocculans</name>
    <dbReference type="NCBI Taxonomy" id="2780091"/>
    <lineage>
        <taxon>Bacteria</taxon>
        <taxon>Pseudomonadati</taxon>
        <taxon>Pseudomonadota</taxon>
        <taxon>Gammaproteobacteria</taxon>
        <taxon>Lysobacterales</taxon>
        <taxon>Rhodanobacteraceae</taxon>
        <taxon>Luteibacter</taxon>
    </lineage>
</organism>
<evidence type="ECO:0000256" key="3">
    <source>
        <dbReference type="ARBA" id="ARBA00023125"/>
    </source>
</evidence>
<dbReference type="SUPFAM" id="SSF53850">
    <property type="entry name" value="Periplasmic binding protein-like II"/>
    <property type="match status" value="1"/>
</dbReference>
<dbReference type="Pfam" id="PF03466">
    <property type="entry name" value="LysR_substrate"/>
    <property type="match status" value="1"/>
</dbReference>
<dbReference type="PANTHER" id="PTHR30126">
    <property type="entry name" value="HTH-TYPE TRANSCRIPTIONAL REGULATOR"/>
    <property type="match status" value="1"/>
</dbReference>
<dbReference type="InterPro" id="IPR005119">
    <property type="entry name" value="LysR_subst-bd"/>
</dbReference>
<evidence type="ECO:0000259" key="5">
    <source>
        <dbReference type="PROSITE" id="PS50931"/>
    </source>
</evidence>
<evidence type="ECO:0000256" key="4">
    <source>
        <dbReference type="ARBA" id="ARBA00023163"/>
    </source>
</evidence>
<dbReference type="PANTHER" id="PTHR30126:SF94">
    <property type="entry name" value="LYSR FAMILY TRANSCRIPTIONAL REGULATOR"/>
    <property type="match status" value="1"/>
</dbReference>
<dbReference type="Gene3D" id="3.40.190.290">
    <property type="match status" value="1"/>
</dbReference>
<dbReference type="PROSITE" id="PS50931">
    <property type="entry name" value="HTH_LYSR"/>
    <property type="match status" value="1"/>
</dbReference>
<evidence type="ECO:0000256" key="2">
    <source>
        <dbReference type="ARBA" id="ARBA00023015"/>
    </source>
</evidence>
<comment type="similarity">
    <text evidence="1">Belongs to the LysR transcriptional regulatory family.</text>
</comment>
<dbReference type="RefSeq" id="WP_250338551.1">
    <property type="nucleotide sequence ID" value="NZ_CP063231.1"/>
</dbReference>
<evidence type="ECO:0000256" key="1">
    <source>
        <dbReference type="ARBA" id="ARBA00009437"/>
    </source>
</evidence>
<dbReference type="PRINTS" id="PR00039">
    <property type="entry name" value="HTHLYSR"/>
</dbReference>
<dbReference type="EMBL" id="CP063231">
    <property type="protein sequence ID" value="URL57724.1"/>
    <property type="molecule type" value="Genomic_DNA"/>
</dbReference>